<feature type="transmembrane region" description="Helical" evidence="2">
    <location>
        <begin position="29"/>
        <end position="48"/>
    </location>
</feature>
<sequence length="372" mass="37594">MLRRVAPAVGLFFLAPLVAEYLLGNIPPSELAGVLILAPMYGGGALLIREVARRAGRGWPTILVLGAAYGLLEAGLLDQSLFNPSFDEGYDFQSVAHVPVLGISAHYALTFVVGHAVWSIGVPVLLVESIVPARRTRPWLGVPGLAVTGVLFVVGSAVIAADHRTTFVAAVPQVAGASAVIVALIGVAFAAGRRSAPPAHPSSPGAGSRTDSGVNSGTDSGVGSGEDSGVGSGVGLGAGSGGGVRRAPGPWLVGPAAFVTASVFAARPESWWGVVIGAGLIALTAVVVARWSGRAGWGDAHRLALGGGALLTYAWLGFLLLYFEGNAGTANLLAQVALVLGALALLLLAARRVAAARLTAPARTPPESPSLR</sequence>
<evidence type="ECO:0000256" key="1">
    <source>
        <dbReference type="SAM" id="MobiDB-lite"/>
    </source>
</evidence>
<dbReference type="Proteomes" id="UP001596004">
    <property type="component" value="Unassembled WGS sequence"/>
</dbReference>
<comment type="caution">
    <text evidence="3">The sequence shown here is derived from an EMBL/GenBank/DDBJ whole genome shotgun (WGS) entry which is preliminary data.</text>
</comment>
<accession>A0ABV9CND8</accession>
<organism evidence="3 4">
    <name type="scientific">Sphaerisporangium dianthi</name>
    <dbReference type="NCBI Taxonomy" id="1436120"/>
    <lineage>
        <taxon>Bacteria</taxon>
        <taxon>Bacillati</taxon>
        <taxon>Actinomycetota</taxon>
        <taxon>Actinomycetes</taxon>
        <taxon>Streptosporangiales</taxon>
        <taxon>Streptosporangiaceae</taxon>
        <taxon>Sphaerisporangium</taxon>
    </lineage>
</organism>
<evidence type="ECO:0000313" key="4">
    <source>
        <dbReference type="Proteomes" id="UP001596004"/>
    </source>
</evidence>
<feature type="region of interest" description="Disordered" evidence="1">
    <location>
        <begin position="195"/>
        <end position="229"/>
    </location>
</feature>
<feature type="transmembrane region" description="Helical" evidence="2">
    <location>
        <begin position="249"/>
        <end position="265"/>
    </location>
</feature>
<feature type="compositionally biased region" description="Low complexity" evidence="1">
    <location>
        <begin position="195"/>
        <end position="209"/>
    </location>
</feature>
<name>A0ABV9CND8_9ACTN</name>
<dbReference type="RefSeq" id="WP_380843682.1">
    <property type="nucleotide sequence ID" value="NZ_JBHSFP010000018.1"/>
</dbReference>
<feature type="transmembrane region" description="Helical" evidence="2">
    <location>
        <begin position="271"/>
        <end position="291"/>
    </location>
</feature>
<reference evidence="4" key="1">
    <citation type="journal article" date="2019" name="Int. J. Syst. Evol. Microbiol.">
        <title>The Global Catalogue of Microorganisms (GCM) 10K type strain sequencing project: providing services to taxonomists for standard genome sequencing and annotation.</title>
        <authorList>
            <consortium name="The Broad Institute Genomics Platform"/>
            <consortium name="The Broad Institute Genome Sequencing Center for Infectious Disease"/>
            <person name="Wu L."/>
            <person name="Ma J."/>
        </authorList>
    </citation>
    <scope>NUCLEOTIDE SEQUENCE [LARGE SCALE GENOMIC DNA]</scope>
    <source>
        <strain evidence="4">CGMCC 4.7132</strain>
    </source>
</reference>
<keyword evidence="2" id="KW-0812">Transmembrane</keyword>
<feature type="compositionally biased region" description="Gly residues" evidence="1">
    <location>
        <begin position="220"/>
        <end position="229"/>
    </location>
</feature>
<feature type="transmembrane region" description="Helical" evidence="2">
    <location>
        <begin position="139"/>
        <end position="161"/>
    </location>
</feature>
<feature type="transmembrane region" description="Helical" evidence="2">
    <location>
        <begin position="329"/>
        <end position="350"/>
    </location>
</feature>
<feature type="transmembrane region" description="Helical" evidence="2">
    <location>
        <begin position="303"/>
        <end position="323"/>
    </location>
</feature>
<keyword evidence="4" id="KW-1185">Reference proteome</keyword>
<protein>
    <recommendedName>
        <fullName evidence="5">DUF998 domain-containing protein</fullName>
    </recommendedName>
</protein>
<gene>
    <name evidence="3" type="ORF">ACFO60_24035</name>
</gene>
<feature type="transmembrane region" description="Helical" evidence="2">
    <location>
        <begin position="107"/>
        <end position="127"/>
    </location>
</feature>
<dbReference type="EMBL" id="JBHSFP010000018">
    <property type="protein sequence ID" value="MFC4533843.1"/>
    <property type="molecule type" value="Genomic_DNA"/>
</dbReference>
<evidence type="ECO:0000256" key="2">
    <source>
        <dbReference type="SAM" id="Phobius"/>
    </source>
</evidence>
<proteinExistence type="predicted"/>
<evidence type="ECO:0008006" key="5">
    <source>
        <dbReference type="Google" id="ProtNLM"/>
    </source>
</evidence>
<feature type="transmembrane region" description="Helical" evidence="2">
    <location>
        <begin position="167"/>
        <end position="191"/>
    </location>
</feature>
<feature type="transmembrane region" description="Helical" evidence="2">
    <location>
        <begin position="60"/>
        <end position="77"/>
    </location>
</feature>
<keyword evidence="2" id="KW-1133">Transmembrane helix</keyword>
<evidence type="ECO:0000313" key="3">
    <source>
        <dbReference type="EMBL" id="MFC4533843.1"/>
    </source>
</evidence>
<keyword evidence="2" id="KW-0472">Membrane</keyword>